<proteinExistence type="predicted"/>
<evidence type="ECO:0000256" key="1">
    <source>
        <dbReference type="SAM" id="SignalP"/>
    </source>
</evidence>
<evidence type="ECO:0008006" key="4">
    <source>
        <dbReference type="Google" id="ProtNLM"/>
    </source>
</evidence>
<evidence type="ECO:0000313" key="2">
    <source>
        <dbReference type="EnsemblMetazoa" id="LLOJ008109-PA"/>
    </source>
</evidence>
<accession>A0A1B0CTB0</accession>
<keyword evidence="1" id="KW-0732">Signal</keyword>
<keyword evidence="3" id="KW-1185">Reference proteome</keyword>
<dbReference type="Proteomes" id="UP000092461">
    <property type="component" value="Unassembled WGS sequence"/>
</dbReference>
<feature type="chain" id="PRO_5008406139" description="Secreted protein" evidence="1">
    <location>
        <begin position="18"/>
        <end position="122"/>
    </location>
</feature>
<dbReference type="VEuPathDB" id="VectorBase:LLOJ008109"/>
<protein>
    <recommendedName>
        <fullName evidence="4">Secreted protein</fullName>
    </recommendedName>
</protein>
<reference evidence="2" key="1">
    <citation type="submission" date="2020-05" db="UniProtKB">
        <authorList>
            <consortium name="EnsemblMetazoa"/>
        </authorList>
    </citation>
    <scope>IDENTIFICATION</scope>
    <source>
        <strain evidence="2">Jacobina</strain>
    </source>
</reference>
<name>A0A1B0CTB0_LUTLO</name>
<dbReference type="EnsemblMetazoa" id="LLOJ008109-RA">
    <property type="protein sequence ID" value="LLOJ008109-PA"/>
    <property type="gene ID" value="LLOJ008109"/>
</dbReference>
<dbReference type="EMBL" id="AJWK01027364">
    <property type="status" value="NOT_ANNOTATED_CDS"/>
    <property type="molecule type" value="Genomic_DNA"/>
</dbReference>
<evidence type="ECO:0000313" key="3">
    <source>
        <dbReference type="Proteomes" id="UP000092461"/>
    </source>
</evidence>
<organism evidence="2 3">
    <name type="scientific">Lutzomyia longipalpis</name>
    <name type="common">Sand fly</name>
    <dbReference type="NCBI Taxonomy" id="7200"/>
    <lineage>
        <taxon>Eukaryota</taxon>
        <taxon>Metazoa</taxon>
        <taxon>Ecdysozoa</taxon>
        <taxon>Arthropoda</taxon>
        <taxon>Hexapoda</taxon>
        <taxon>Insecta</taxon>
        <taxon>Pterygota</taxon>
        <taxon>Neoptera</taxon>
        <taxon>Endopterygota</taxon>
        <taxon>Diptera</taxon>
        <taxon>Nematocera</taxon>
        <taxon>Psychodoidea</taxon>
        <taxon>Psychodidae</taxon>
        <taxon>Lutzomyia</taxon>
        <taxon>Lutzomyia</taxon>
    </lineage>
</organism>
<sequence>MFKIVFLFAAIPALALGAGLEFINCVGAPPPKEVLVDECPQRPCQLEVGKTYNVHVTAHIDKPVTALPIAIDFYVQMVKLSSIQLPTMMHARKSTEDAHLTPGTTPSVLSLQFLMFLSMRNS</sequence>
<feature type="signal peptide" evidence="1">
    <location>
        <begin position="1"/>
        <end position="17"/>
    </location>
</feature>
<dbReference type="AlphaFoldDB" id="A0A1B0CTB0"/>